<protein>
    <submittedName>
        <fullName evidence="2">Uncharacterized protein</fullName>
    </submittedName>
</protein>
<feature type="transmembrane region" description="Helical" evidence="1">
    <location>
        <begin position="51"/>
        <end position="69"/>
    </location>
</feature>
<keyword evidence="1" id="KW-1133">Transmembrane helix</keyword>
<proteinExistence type="predicted"/>
<evidence type="ECO:0000313" key="2">
    <source>
        <dbReference type="EMBL" id="TNV71790.1"/>
    </source>
</evidence>
<comment type="caution">
    <text evidence="2">The sequence shown here is derived from an EMBL/GenBank/DDBJ whole genome shotgun (WGS) entry which is preliminary data.</text>
</comment>
<organism evidence="2 3">
    <name type="scientific">Halteria grandinella</name>
    <dbReference type="NCBI Taxonomy" id="5974"/>
    <lineage>
        <taxon>Eukaryota</taxon>
        <taxon>Sar</taxon>
        <taxon>Alveolata</taxon>
        <taxon>Ciliophora</taxon>
        <taxon>Intramacronucleata</taxon>
        <taxon>Spirotrichea</taxon>
        <taxon>Stichotrichia</taxon>
        <taxon>Sporadotrichida</taxon>
        <taxon>Halteriidae</taxon>
        <taxon>Halteria</taxon>
    </lineage>
</organism>
<reference evidence="2" key="1">
    <citation type="submission" date="2019-06" db="EMBL/GenBank/DDBJ databases">
        <authorList>
            <person name="Zheng W."/>
        </authorList>
    </citation>
    <scope>NUCLEOTIDE SEQUENCE</scope>
    <source>
        <strain evidence="2">QDHG01</strain>
    </source>
</reference>
<evidence type="ECO:0000313" key="3">
    <source>
        <dbReference type="Proteomes" id="UP000785679"/>
    </source>
</evidence>
<keyword evidence="1" id="KW-0812">Transmembrane</keyword>
<evidence type="ECO:0000256" key="1">
    <source>
        <dbReference type="SAM" id="Phobius"/>
    </source>
</evidence>
<sequence>MYYKGFVALKSHKVTDFNQYMWILLGTIFSRIIIGYFNILHLVMFVMKVILYLYSRLVQSMLMVILLLPPPALGLQINN</sequence>
<dbReference type="OrthoDB" id="10633917at2759"/>
<dbReference type="AlphaFoldDB" id="A0A8J8NBV3"/>
<gene>
    <name evidence="2" type="ORF">FGO68_gene8271</name>
</gene>
<dbReference type="Proteomes" id="UP000785679">
    <property type="component" value="Unassembled WGS sequence"/>
</dbReference>
<feature type="transmembrane region" description="Helical" evidence="1">
    <location>
        <begin position="20"/>
        <end position="39"/>
    </location>
</feature>
<dbReference type="EMBL" id="RRYP01027426">
    <property type="protein sequence ID" value="TNV71790.1"/>
    <property type="molecule type" value="Genomic_DNA"/>
</dbReference>
<accession>A0A8J8NBV3</accession>
<keyword evidence="3" id="KW-1185">Reference proteome</keyword>
<name>A0A8J8NBV3_HALGN</name>
<keyword evidence="1" id="KW-0472">Membrane</keyword>